<dbReference type="RefSeq" id="WP_154447560.1">
    <property type="nucleotide sequence ID" value="NZ_WIND01000013.1"/>
</dbReference>
<dbReference type="Pfam" id="PF00005">
    <property type="entry name" value="ABC_tran"/>
    <property type="match status" value="1"/>
</dbReference>
<keyword evidence="6 9" id="KW-0067">ATP-binding</keyword>
<comment type="similarity">
    <text evidence="2">Belongs to the ABC transporter superfamily.</text>
</comment>
<comment type="subcellular location">
    <subcellularLocation>
        <location evidence="1">Cell inner membrane</location>
        <topology evidence="1">Peripheral membrane protein</topology>
    </subcellularLocation>
</comment>
<dbReference type="NCBIfam" id="TIGR01727">
    <property type="entry name" value="oligo_HPY"/>
    <property type="match status" value="1"/>
</dbReference>
<dbReference type="FunFam" id="3.40.50.300:FF:000016">
    <property type="entry name" value="Oligopeptide ABC transporter ATP-binding component"/>
    <property type="match status" value="1"/>
</dbReference>
<organism evidence="9 10">
    <name type="scientific">Halovulum marinum</name>
    <dbReference type="NCBI Taxonomy" id="2662447"/>
    <lineage>
        <taxon>Bacteria</taxon>
        <taxon>Pseudomonadati</taxon>
        <taxon>Pseudomonadota</taxon>
        <taxon>Alphaproteobacteria</taxon>
        <taxon>Rhodobacterales</taxon>
        <taxon>Paracoccaceae</taxon>
        <taxon>Halovulum</taxon>
    </lineage>
</organism>
<dbReference type="PANTHER" id="PTHR43297:SF2">
    <property type="entry name" value="DIPEPTIDE TRANSPORT ATP-BINDING PROTEIN DPPD"/>
    <property type="match status" value="1"/>
</dbReference>
<evidence type="ECO:0000256" key="6">
    <source>
        <dbReference type="ARBA" id="ARBA00022840"/>
    </source>
</evidence>
<dbReference type="GO" id="GO:0015833">
    <property type="term" value="P:peptide transport"/>
    <property type="evidence" value="ECO:0007669"/>
    <property type="project" value="InterPro"/>
</dbReference>
<evidence type="ECO:0000259" key="8">
    <source>
        <dbReference type="PROSITE" id="PS50893"/>
    </source>
</evidence>
<dbReference type="GO" id="GO:0005524">
    <property type="term" value="F:ATP binding"/>
    <property type="evidence" value="ECO:0007669"/>
    <property type="project" value="UniProtKB-KW"/>
</dbReference>
<dbReference type="AlphaFoldDB" id="A0A6L5Z4B0"/>
<dbReference type="Pfam" id="PF08352">
    <property type="entry name" value="oligo_HPY"/>
    <property type="match status" value="1"/>
</dbReference>
<feature type="domain" description="ABC transporter" evidence="8">
    <location>
        <begin position="6"/>
        <end position="254"/>
    </location>
</feature>
<protein>
    <submittedName>
        <fullName evidence="9">ATP-binding cassette domain-containing protein</fullName>
    </submittedName>
</protein>
<evidence type="ECO:0000313" key="10">
    <source>
        <dbReference type="Proteomes" id="UP000474957"/>
    </source>
</evidence>
<comment type="caution">
    <text evidence="9">The sequence shown here is derived from an EMBL/GenBank/DDBJ whole genome shotgun (WGS) entry which is preliminary data.</text>
</comment>
<dbReference type="PROSITE" id="PS50893">
    <property type="entry name" value="ABC_TRANSPORTER_2"/>
    <property type="match status" value="1"/>
</dbReference>
<reference evidence="9 10" key="1">
    <citation type="submission" date="2019-10" db="EMBL/GenBank/DDBJ databases">
        <title>Cognatihalovulum marinum gen. nov. sp. nov., a new member of the family Rhodobacteraceae isolated from deep seawater of the Northwest Indian Ocean.</title>
        <authorList>
            <person name="Ruan C."/>
            <person name="Wang J."/>
            <person name="Zheng X."/>
            <person name="Song L."/>
            <person name="Zhu Y."/>
            <person name="Huang Y."/>
            <person name="Lu Z."/>
            <person name="Du W."/>
            <person name="Huang L."/>
            <person name="Dai X."/>
        </authorList>
    </citation>
    <scope>NUCLEOTIDE SEQUENCE [LARGE SCALE GENOMIC DNA]</scope>
    <source>
        <strain evidence="9 10">2CG4</strain>
    </source>
</reference>
<dbReference type="CDD" id="cd03257">
    <property type="entry name" value="ABC_NikE_OppD_transporters"/>
    <property type="match status" value="1"/>
</dbReference>
<dbReference type="GO" id="GO:0016887">
    <property type="term" value="F:ATP hydrolysis activity"/>
    <property type="evidence" value="ECO:0007669"/>
    <property type="project" value="InterPro"/>
</dbReference>
<evidence type="ECO:0000256" key="4">
    <source>
        <dbReference type="ARBA" id="ARBA00022475"/>
    </source>
</evidence>
<dbReference type="InterPro" id="IPR013563">
    <property type="entry name" value="Oligopep_ABC_C"/>
</dbReference>
<dbReference type="InterPro" id="IPR027417">
    <property type="entry name" value="P-loop_NTPase"/>
</dbReference>
<evidence type="ECO:0000256" key="1">
    <source>
        <dbReference type="ARBA" id="ARBA00004417"/>
    </source>
</evidence>
<sequence>MALLEVDGMSVTFKGLRGSIEVLRDVSFVVEPGEVVALVGESGSGKSVTSLAIMGLLGKAGALSSGVIRFEDTDLASLPPATRRDIRGRDLAMIFQEPGTCLNPVYRVGFQIAEALVEHGLCDGAEAERRAISLMERVGIPAASERFRDYPHQFSGGMKQRIMIAMALACNPRLLIADEPTTALDVTIQAQILNLILDLQRERSMATLLITHDMGVVAQMADRVVVMYAGEVVETATAQQLFTAPAHPYTRLLLRSIPTARVKQDALPLIDGTTPPATDFPQGCRFHPRCPLATRECAETKPDLTSVATCQAARCLRLDLPAEALEEAMAI</sequence>
<evidence type="ECO:0000256" key="5">
    <source>
        <dbReference type="ARBA" id="ARBA00022741"/>
    </source>
</evidence>
<evidence type="ECO:0000256" key="3">
    <source>
        <dbReference type="ARBA" id="ARBA00022448"/>
    </source>
</evidence>
<dbReference type="GO" id="GO:0055085">
    <property type="term" value="P:transmembrane transport"/>
    <property type="evidence" value="ECO:0007669"/>
    <property type="project" value="UniProtKB-ARBA"/>
</dbReference>
<dbReference type="SUPFAM" id="SSF52540">
    <property type="entry name" value="P-loop containing nucleoside triphosphate hydrolases"/>
    <property type="match status" value="1"/>
</dbReference>
<dbReference type="PROSITE" id="PS00211">
    <property type="entry name" value="ABC_TRANSPORTER_1"/>
    <property type="match status" value="1"/>
</dbReference>
<dbReference type="InterPro" id="IPR017871">
    <property type="entry name" value="ABC_transporter-like_CS"/>
</dbReference>
<keyword evidence="5" id="KW-0547">Nucleotide-binding</keyword>
<keyword evidence="3" id="KW-0813">Transport</keyword>
<evidence type="ECO:0000256" key="2">
    <source>
        <dbReference type="ARBA" id="ARBA00005417"/>
    </source>
</evidence>
<proteinExistence type="inferred from homology"/>
<dbReference type="Proteomes" id="UP000474957">
    <property type="component" value="Unassembled WGS sequence"/>
</dbReference>
<dbReference type="EMBL" id="WIND01000013">
    <property type="protein sequence ID" value="MSU90930.1"/>
    <property type="molecule type" value="Genomic_DNA"/>
</dbReference>
<name>A0A6L5Z4B0_9RHOB</name>
<gene>
    <name evidence="9" type="ORF">GE300_15135</name>
</gene>
<dbReference type="InterPro" id="IPR050388">
    <property type="entry name" value="ABC_Ni/Peptide_Import"/>
</dbReference>
<accession>A0A6L5Z4B0</accession>
<keyword evidence="4" id="KW-1003">Cell membrane</keyword>
<evidence type="ECO:0000256" key="7">
    <source>
        <dbReference type="ARBA" id="ARBA00023136"/>
    </source>
</evidence>
<dbReference type="PANTHER" id="PTHR43297">
    <property type="entry name" value="OLIGOPEPTIDE TRANSPORT ATP-BINDING PROTEIN APPD"/>
    <property type="match status" value="1"/>
</dbReference>
<dbReference type="GO" id="GO:0005886">
    <property type="term" value="C:plasma membrane"/>
    <property type="evidence" value="ECO:0007669"/>
    <property type="project" value="UniProtKB-SubCell"/>
</dbReference>
<dbReference type="InterPro" id="IPR003439">
    <property type="entry name" value="ABC_transporter-like_ATP-bd"/>
</dbReference>
<keyword evidence="7" id="KW-0472">Membrane</keyword>
<dbReference type="Gene3D" id="3.40.50.300">
    <property type="entry name" value="P-loop containing nucleotide triphosphate hydrolases"/>
    <property type="match status" value="1"/>
</dbReference>
<keyword evidence="10" id="KW-1185">Reference proteome</keyword>
<evidence type="ECO:0000313" key="9">
    <source>
        <dbReference type="EMBL" id="MSU90930.1"/>
    </source>
</evidence>
<dbReference type="SMART" id="SM00382">
    <property type="entry name" value="AAA"/>
    <property type="match status" value="1"/>
</dbReference>
<dbReference type="InterPro" id="IPR003593">
    <property type="entry name" value="AAA+_ATPase"/>
</dbReference>